<evidence type="ECO:0000313" key="2">
    <source>
        <dbReference type="Proteomes" id="UP000309038"/>
    </source>
</evidence>
<organism evidence="1 2">
    <name type="scientific">Hermanssonia centrifuga</name>
    <dbReference type="NCBI Taxonomy" id="98765"/>
    <lineage>
        <taxon>Eukaryota</taxon>
        <taxon>Fungi</taxon>
        <taxon>Dikarya</taxon>
        <taxon>Basidiomycota</taxon>
        <taxon>Agaricomycotina</taxon>
        <taxon>Agaricomycetes</taxon>
        <taxon>Polyporales</taxon>
        <taxon>Meruliaceae</taxon>
        <taxon>Hermanssonia</taxon>
    </lineage>
</organism>
<accession>A0A4S4KC92</accession>
<proteinExistence type="predicted"/>
<dbReference type="EMBL" id="SGPJ01000541">
    <property type="protein sequence ID" value="THG93909.1"/>
    <property type="molecule type" value="Genomic_DNA"/>
</dbReference>
<dbReference type="AlphaFoldDB" id="A0A4S4KC92"/>
<evidence type="ECO:0000313" key="1">
    <source>
        <dbReference type="EMBL" id="THG93909.1"/>
    </source>
</evidence>
<keyword evidence="2" id="KW-1185">Reference proteome</keyword>
<gene>
    <name evidence="1" type="ORF">EW026_g7446</name>
</gene>
<protein>
    <recommendedName>
        <fullName evidence="3">F-box domain-containing protein</fullName>
    </recommendedName>
</protein>
<reference evidence="1 2" key="1">
    <citation type="submission" date="2019-02" db="EMBL/GenBank/DDBJ databases">
        <title>Genome sequencing of the rare red list fungi Phlebia centrifuga.</title>
        <authorList>
            <person name="Buettner E."/>
            <person name="Kellner H."/>
        </authorList>
    </citation>
    <scope>NUCLEOTIDE SEQUENCE [LARGE SCALE GENOMIC DNA]</scope>
    <source>
        <strain evidence="1 2">DSM 108282</strain>
    </source>
</reference>
<evidence type="ECO:0008006" key="3">
    <source>
        <dbReference type="Google" id="ProtNLM"/>
    </source>
</evidence>
<name>A0A4S4KC92_9APHY</name>
<comment type="caution">
    <text evidence="1">The sequence shown here is derived from an EMBL/GenBank/DDBJ whole genome shotgun (WGS) entry which is preliminary data.</text>
</comment>
<sequence length="442" mass="50004">MSYATTPSRTLDLPFELVDNIIDLLQEDGNKRYLSSYSLISRAWLTRSRQHLFSSIRLRRLDDRRGLEAFLEFLVSNNSEENIRSRGTNVNNFIKELRFHGQPGRRMLDLVKANILKGVLALLPNLLSLELRHAQLEWDVPFSCRDTQDATSHRCAKLESLTLDTFQTSSPSSSDLVFFLSLFSSIAALRIFSPDLGYIPENMESIANHPSLLTTQPCFPSQLQVSSINLPNGAFTPFFLALLQRTTSTSSLREMDTRCSSRTEIDALGIFLDVVGTRIKSFAMDIVQFEESGRMPSYPDLQAFNLSACTSLTHLTIRISLRPNHGTRNSAMFTSVTTLLSFASATLETITLIITLEGPQIEFYRFEEPLRDDLTQEFLQLQAGILQRQGKGKEKCKLVIGWAGFRWHGKTKGTFCENEDELCEIVQDQLTELNNKGLFTFA</sequence>
<dbReference type="Proteomes" id="UP000309038">
    <property type="component" value="Unassembled WGS sequence"/>
</dbReference>